<gene>
    <name evidence="2" type="ORF">LTR24_009616</name>
</gene>
<dbReference type="Proteomes" id="UP001345013">
    <property type="component" value="Unassembled WGS sequence"/>
</dbReference>
<evidence type="ECO:0000313" key="3">
    <source>
        <dbReference type="Proteomes" id="UP001345013"/>
    </source>
</evidence>
<name>A0ABR0JWR1_9EURO</name>
<dbReference type="EMBL" id="JAVRRG010000220">
    <property type="protein sequence ID" value="KAK5077489.1"/>
    <property type="molecule type" value="Genomic_DNA"/>
</dbReference>
<accession>A0ABR0JWR1</accession>
<protein>
    <submittedName>
        <fullName evidence="2">Uncharacterized protein</fullName>
    </submittedName>
</protein>
<evidence type="ECO:0000256" key="1">
    <source>
        <dbReference type="SAM" id="MobiDB-lite"/>
    </source>
</evidence>
<proteinExistence type="predicted"/>
<evidence type="ECO:0000313" key="2">
    <source>
        <dbReference type="EMBL" id="KAK5077489.1"/>
    </source>
</evidence>
<feature type="region of interest" description="Disordered" evidence="1">
    <location>
        <begin position="523"/>
        <end position="545"/>
    </location>
</feature>
<organism evidence="2 3">
    <name type="scientific">Lithohypha guttulata</name>
    <dbReference type="NCBI Taxonomy" id="1690604"/>
    <lineage>
        <taxon>Eukaryota</taxon>
        <taxon>Fungi</taxon>
        <taxon>Dikarya</taxon>
        <taxon>Ascomycota</taxon>
        <taxon>Pezizomycotina</taxon>
        <taxon>Eurotiomycetes</taxon>
        <taxon>Chaetothyriomycetidae</taxon>
        <taxon>Chaetothyriales</taxon>
        <taxon>Trichomeriaceae</taxon>
        <taxon>Lithohypha</taxon>
    </lineage>
</organism>
<reference evidence="2 3" key="1">
    <citation type="submission" date="2023-08" db="EMBL/GenBank/DDBJ databases">
        <title>Black Yeasts Isolated from many extreme environments.</title>
        <authorList>
            <person name="Coleine C."/>
            <person name="Stajich J.E."/>
            <person name="Selbmann L."/>
        </authorList>
    </citation>
    <scope>NUCLEOTIDE SEQUENCE [LARGE SCALE GENOMIC DNA]</scope>
    <source>
        <strain evidence="2 3">CCFEE 5885</strain>
    </source>
</reference>
<sequence>MAGIPLAADRRTATPNDSIWRDMTERTFQQHVCRLWKHTNGRPKDPIVYAVPARKNDGENILPIAIEIELAEGFAFVAAVKKGVESVSAVAIAIPKNRLDGLMVYIASNVEVRPNTKEKFKSIVSSIRGLASREISKDECKDQILTTILVMNSGHINARLKSNRKARPIVLEGLQEILVNSVRPRREARNLTTLDTRLASLCQSLRQYVKPSKPNTSMNDLKRLVVACHSFWSAPGLESTKDMLVRAGVDIDETRGNPHLRQIAKIAAYYHISAMIVATASQTQYEQLFRYVAVQYIRNYSPVQVTIPRDIAGGGDHCRVHAEVQLIVELDMVKQSKWQAPRVIGSSKAACFLCDSFIQKHGVYFVPRSHGKLTPFWTVPDLNQFNEAQRGRYHNIIRDISRELHELAHMSHPQRLDPAMSWQVLSGLNVLQASRASSRMPTPTPSVRSTFAPSVLGHVMGKQSSASRLAIASHQGSKATITKFQVDTSPDDRSSASSEDISSLETLPKKLTHKQHCSGDFALETQTAGTGSKTDPSIEGSTENLPMQREPQQIRSFNDLNCKQRQASADIMGDHESRMCNVLPAHSALGTDQPCVSSASYSISTSRKLDFHDLELFFEVERPTTANILVLPGQEPRTSQSRVVDVAKLVPGDELVVDFSADRVKERIIFLEMQDRMGKNRWFKLTWQNVVGDE</sequence>
<feature type="compositionally biased region" description="Polar residues" evidence="1">
    <location>
        <begin position="524"/>
        <end position="545"/>
    </location>
</feature>
<feature type="region of interest" description="Disordered" evidence="1">
    <location>
        <begin position="483"/>
        <end position="508"/>
    </location>
</feature>
<keyword evidence="3" id="KW-1185">Reference proteome</keyword>
<dbReference type="Pfam" id="PF14441">
    <property type="entry name" value="OTT_1508_deam"/>
    <property type="match status" value="1"/>
</dbReference>
<dbReference type="InterPro" id="IPR027796">
    <property type="entry name" value="OTT_1508_deam-like"/>
</dbReference>
<comment type="caution">
    <text evidence="2">The sequence shown here is derived from an EMBL/GenBank/DDBJ whole genome shotgun (WGS) entry which is preliminary data.</text>
</comment>